<keyword evidence="3 5" id="KW-0067">ATP-binding</keyword>
<dbReference type="GO" id="GO:0005524">
    <property type="term" value="F:ATP binding"/>
    <property type="evidence" value="ECO:0007669"/>
    <property type="project" value="UniProtKB-KW"/>
</dbReference>
<name>A0A1H5VY11_XYLRU</name>
<organism evidence="5 6">
    <name type="scientific">Xylanibacter ruminicola</name>
    <name type="common">Prevotella ruminicola</name>
    <dbReference type="NCBI Taxonomy" id="839"/>
    <lineage>
        <taxon>Bacteria</taxon>
        <taxon>Pseudomonadati</taxon>
        <taxon>Bacteroidota</taxon>
        <taxon>Bacteroidia</taxon>
        <taxon>Bacteroidales</taxon>
        <taxon>Prevotellaceae</taxon>
        <taxon>Xylanibacter</taxon>
    </lineage>
</organism>
<accession>A0A1H5VY11</accession>
<dbReference type="Proteomes" id="UP000236735">
    <property type="component" value="Unassembled WGS sequence"/>
</dbReference>
<dbReference type="PANTHER" id="PTHR42939">
    <property type="entry name" value="ABC TRANSPORTER ATP-BINDING PROTEIN ALBC-RELATED"/>
    <property type="match status" value="1"/>
</dbReference>
<dbReference type="EMBL" id="FNUV01000005">
    <property type="protein sequence ID" value="SEF91761.1"/>
    <property type="molecule type" value="Genomic_DNA"/>
</dbReference>
<dbReference type="Pfam" id="PF00005">
    <property type="entry name" value="ABC_tran"/>
    <property type="match status" value="1"/>
</dbReference>
<dbReference type="InterPro" id="IPR051782">
    <property type="entry name" value="ABC_Transporter_VariousFunc"/>
</dbReference>
<dbReference type="Gene3D" id="3.40.50.300">
    <property type="entry name" value="P-loop containing nucleotide triphosphate hydrolases"/>
    <property type="match status" value="1"/>
</dbReference>
<proteinExistence type="predicted"/>
<reference evidence="5 6" key="1">
    <citation type="submission" date="2016-10" db="EMBL/GenBank/DDBJ databases">
        <authorList>
            <person name="de Groot N.N."/>
        </authorList>
    </citation>
    <scope>NUCLEOTIDE SEQUENCE [LARGE SCALE GENOMIC DNA]</scope>
    <source>
        <strain evidence="5 6">AR32</strain>
    </source>
</reference>
<dbReference type="SMART" id="SM00382">
    <property type="entry name" value="AAA"/>
    <property type="match status" value="1"/>
</dbReference>
<evidence type="ECO:0000256" key="3">
    <source>
        <dbReference type="ARBA" id="ARBA00022840"/>
    </source>
</evidence>
<dbReference type="PROSITE" id="PS50893">
    <property type="entry name" value="ABC_TRANSPORTER_2"/>
    <property type="match status" value="1"/>
</dbReference>
<dbReference type="RefSeq" id="WP_036912171.1">
    <property type="nucleotide sequence ID" value="NZ_FNUV01000005.1"/>
</dbReference>
<dbReference type="PANTHER" id="PTHR42939:SF1">
    <property type="entry name" value="ABC TRANSPORTER ATP-BINDING PROTEIN ALBC-RELATED"/>
    <property type="match status" value="1"/>
</dbReference>
<sequence>MIKIENLKKSFGQNIACDIPALTINDGDILGLVGNNGAGKTTLFRMLLDLLKPDEGQVFIDGMNPAQGEEWKATTGSYIDEGFLIDFLTPEEYFAFIGKITDMTPEAVDERLKDFERLSNGEVFGQKKLIRNLSAGNKQKVGIISALFNRPKLVILDEPFNFLDPSSQNILKHELTEYNRQTGATILISSHNLQHTIDISTRITLLEKGHIINDMPNTDGSARAELENYFETK</sequence>
<keyword evidence="1" id="KW-0813">Transport</keyword>
<dbReference type="InterPro" id="IPR017871">
    <property type="entry name" value="ABC_transporter-like_CS"/>
</dbReference>
<dbReference type="InterPro" id="IPR003593">
    <property type="entry name" value="AAA+_ATPase"/>
</dbReference>
<dbReference type="GO" id="GO:0016887">
    <property type="term" value="F:ATP hydrolysis activity"/>
    <property type="evidence" value="ECO:0007669"/>
    <property type="project" value="InterPro"/>
</dbReference>
<dbReference type="InterPro" id="IPR003439">
    <property type="entry name" value="ABC_transporter-like_ATP-bd"/>
</dbReference>
<dbReference type="CDD" id="cd03230">
    <property type="entry name" value="ABC_DR_subfamily_A"/>
    <property type="match status" value="1"/>
</dbReference>
<evidence type="ECO:0000256" key="2">
    <source>
        <dbReference type="ARBA" id="ARBA00022741"/>
    </source>
</evidence>
<evidence type="ECO:0000313" key="5">
    <source>
        <dbReference type="EMBL" id="SEF91761.1"/>
    </source>
</evidence>
<dbReference type="InterPro" id="IPR027417">
    <property type="entry name" value="P-loop_NTPase"/>
</dbReference>
<dbReference type="AlphaFoldDB" id="A0A1H5VY11"/>
<dbReference type="SUPFAM" id="SSF52540">
    <property type="entry name" value="P-loop containing nucleoside triphosphate hydrolases"/>
    <property type="match status" value="1"/>
</dbReference>
<evidence type="ECO:0000313" key="6">
    <source>
        <dbReference type="Proteomes" id="UP000236735"/>
    </source>
</evidence>
<evidence type="ECO:0000259" key="4">
    <source>
        <dbReference type="PROSITE" id="PS50893"/>
    </source>
</evidence>
<keyword evidence="2" id="KW-0547">Nucleotide-binding</keyword>
<protein>
    <submittedName>
        <fullName evidence="5">ABC-2 type transport system ATP-binding protein</fullName>
    </submittedName>
</protein>
<dbReference type="PROSITE" id="PS00211">
    <property type="entry name" value="ABC_TRANSPORTER_1"/>
    <property type="match status" value="1"/>
</dbReference>
<gene>
    <name evidence="5" type="ORF">SAMN05216354_2102</name>
</gene>
<feature type="domain" description="ABC transporter" evidence="4">
    <location>
        <begin position="2"/>
        <end position="233"/>
    </location>
</feature>
<evidence type="ECO:0000256" key="1">
    <source>
        <dbReference type="ARBA" id="ARBA00022448"/>
    </source>
</evidence>